<sequence>MQTVTIKKLNQQTQEICAIRLVGGFDSEHRHYPALPQLRFDNKYHLEGVASRAQSGCIESMQVLWNWVICNLVFARDLVFDGIKYEFDVHSFSEPVSLDYLAWEVMAQVLDQ</sequence>
<organism evidence="1 2">
    <name type="scientific">Pseudomonas fulva</name>
    <dbReference type="NCBI Taxonomy" id="47880"/>
    <lineage>
        <taxon>Bacteria</taxon>
        <taxon>Pseudomonadati</taxon>
        <taxon>Pseudomonadota</taxon>
        <taxon>Gammaproteobacteria</taxon>
        <taxon>Pseudomonadales</taxon>
        <taxon>Pseudomonadaceae</taxon>
        <taxon>Pseudomonas</taxon>
    </lineage>
</organism>
<dbReference type="EMBL" id="CP064946">
    <property type="protein sequence ID" value="QPH50640.1"/>
    <property type="molecule type" value="Genomic_DNA"/>
</dbReference>
<proteinExistence type="predicted"/>
<evidence type="ECO:0000313" key="1">
    <source>
        <dbReference type="EMBL" id="QPH50640.1"/>
    </source>
</evidence>
<dbReference type="RefSeq" id="WP_196110567.1">
    <property type="nucleotide sequence ID" value="NZ_CP064943.1"/>
</dbReference>
<name>A0A7S9LAW8_9PSED</name>
<evidence type="ECO:0000313" key="2">
    <source>
        <dbReference type="Proteomes" id="UP000594430"/>
    </source>
</evidence>
<accession>A0A7S9LAW8</accession>
<dbReference type="AlphaFoldDB" id="A0A7S9LAW8"/>
<gene>
    <name evidence="1" type="ORF">IZU98_08060</name>
</gene>
<dbReference type="Proteomes" id="UP000594430">
    <property type="component" value="Chromosome"/>
</dbReference>
<reference evidence="1 2" key="1">
    <citation type="submission" date="2020-11" db="EMBL/GenBank/DDBJ databases">
        <title>Pseudomonas fulva producing VIM-24.</title>
        <authorList>
            <person name="Liu S."/>
        </authorList>
    </citation>
    <scope>NUCLEOTIDE SEQUENCE [LARGE SCALE GENOMIC DNA]</scope>
    <source>
        <strain evidence="1 2">ZDHY414</strain>
    </source>
</reference>
<protein>
    <submittedName>
        <fullName evidence="1">Uncharacterized protein</fullName>
    </submittedName>
</protein>